<dbReference type="VEuPathDB" id="AmoebaDB:NfTy_080070"/>
<dbReference type="Proteomes" id="UP000444721">
    <property type="component" value="Unassembled WGS sequence"/>
</dbReference>
<dbReference type="SUPFAM" id="SSF50494">
    <property type="entry name" value="Trypsin-like serine proteases"/>
    <property type="match status" value="1"/>
</dbReference>
<evidence type="ECO:0000259" key="5">
    <source>
        <dbReference type="PROSITE" id="PS50240"/>
    </source>
</evidence>
<keyword evidence="2" id="KW-0720">Serine protease</keyword>
<dbReference type="FunFam" id="2.40.10.10:FF:000068">
    <property type="entry name" value="transmembrane protease serine 2"/>
    <property type="match status" value="1"/>
</dbReference>
<dbReference type="OrthoDB" id="6380398at2759"/>
<evidence type="ECO:0000256" key="4">
    <source>
        <dbReference type="SAM" id="SignalP"/>
    </source>
</evidence>
<dbReference type="RefSeq" id="XP_044565751.1">
    <property type="nucleotide sequence ID" value="XM_044703388.1"/>
</dbReference>
<proteinExistence type="predicted"/>
<dbReference type="PANTHER" id="PTHR24252:SF7">
    <property type="entry name" value="HYALIN"/>
    <property type="match status" value="1"/>
</dbReference>
<dbReference type="VEuPathDB" id="AmoebaDB:FDP41_012826"/>
<dbReference type="GO" id="GO:0004252">
    <property type="term" value="F:serine-type endopeptidase activity"/>
    <property type="evidence" value="ECO:0007669"/>
    <property type="project" value="InterPro"/>
</dbReference>
<keyword evidence="7" id="KW-1185">Reference proteome</keyword>
<dbReference type="GO" id="GO:0006508">
    <property type="term" value="P:proteolysis"/>
    <property type="evidence" value="ECO:0007669"/>
    <property type="project" value="UniProtKB-KW"/>
</dbReference>
<dbReference type="PANTHER" id="PTHR24252">
    <property type="entry name" value="ACROSIN-RELATED"/>
    <property type="match status" value="1"/>
</dbReference>
<dbReference type="CDD" id="cd00190">
    <property type="entry name" value="Tryp_SPc"/>
    <property type="match status" value="1"/>
</dbReference>
<dbReference type="AlphaFoldDB" id="A0A6A5C5C5"/>
<dbReference type="PRINTS" id="PR00722">
    <property type="entry name" value="CHYMOTRYPSIN"/>
</dbReference>
<dbReference type="PROSITE" id="PS50240">
    <property type="entry name" value="TRYPSIN_DOM"/>
    <property type="match status" value="1"/>
</dbReference>
<dbReference type="Gene3D" id="2.40.10.10">
    <property type="entry name" value="Trypsin-like serine proteases"/>
    <property type="match status" value="1"/>
</dbReference>
<feature type="signal peptide" evidence="4">
    <location>
        <begin position="1"/>
        <end position="24"/>
    </location>
</feature>
<evidence type="ECO:0000313" key="6">
    <source>
        <dbReference type="EMBL" id="KAF0981038.1"/>
    </source>
</evidence>
<evidence type="ECO:0000256" key="2">
    <source>
        <dbReference type="RuleBase" id="RU363034"/>
    </source>
</evidence>
<keyword evidence="3" id="KW-0472">Membrane</keyword>
<keyword evidence="2" id="KW-0378">Hydrolase</keyword>
<gene>
    <name evidence="6" type="ORF">FDP41_012826</name>
</gene>
<feature type="transmembrane region" description="Helical" evidence="3">
    <location>
        <begin position="312"/>
        <end position="333"/>
    </location>
</feature>
<evidence type="ECO:0000313" key="7">
    <source>
        <dbReference type="Proteomes" id="UP000444721"/>
    </source>
</evidence>
<dbReference type="PROSITE" id="PS00135">
    <property type="entry name" value="TRYPSIN_SER"/>
    <property type="match status" value="1"/>
</dbReference>
<dbReference type="VEuPathDB" id="AmoebaDB:NF0051740"/>
<protein>
    <recommendedName>
        <fullName evidence="5">Peptidase S1 domain-containing protein</fullName>
    </recommendedName>
</protein>
<evidence type="ECO:0000256" key="1">
    <source>
        <dbReference type="ARBA" id="ARBA00023157"/>
    </source>
</evidence>
<dbReference type="InterPro" id="IPR033116">
    <property type="entry name" value="TRYPSIN_SER"/>
</dbReference>
<dbReference type="InterPro" id="IPR009003">
    <property type="entry name" value="Peptidase_S1_PA"/>
</dbReference>
<keyword evidence="2" id="KW-0645">Protease</keyword>
<dbReference type="PROSITE" id="PS00134">
    <property type="entry name" value="TRYPSIN_HIS"/>
    <property type="match status" value="1"/>
</dbReference>
<dbReference type="Pfam" id="PF00089">
    <property type="entry name" value="Trypsin"/>
    <property type="match status" value="1"/>
</dbReference>
<feature type="domain" description="Peptidase S1" evidence="5">
    <location>
        <begin position="41"/>
        <end position="286"/>
    </location>
</feature>
<keyword evidence="3" id="KW-0812">Transmembrane</keyword>
<organism evidence="6 7">
    <name type="scientific">Naegleria fowleri</name>
    <name type="common">Brain eating amoeba</name>
    <dbReference type="NCBI Taxonomy" id="5763"/>
    <lineage>
        <taxon>Eukaryota</taxon>
        <taxon>Discoba</taxon>
        <taxon>Heterolobosea</taxon>
        <taxon>Tetramitia</taxon>
        <taxon>Eutetramitia</taxon>
        <taxon>Vahlkampfiidae</taxon>
        <taxon>Naegleria</taxon>
    </lineage>
</organism>
<feature type="chain" id="PRO_5025440007" description="Peptidase S1 domain-containing protein" evidence="4">
    <location>
        <begin position="25"/>
        <end position="335"/>
    </location>
</feature>
<dbReference type="InterPro" id="IPR001254">
    <property type="entry name" value="Trypsin_dom"/>
</dbReference>
<keyword evidence="1" id="KW-1015">Disulfide bond</keyword>
<dbReference type="GeneID" id="68120041"/>
<comment type="caution">
    <text evidence="6">The sequence shown here is derived from an EMBL/GenBank/DDBJ whole genome shotgun (WGS) entry which is preliminary data.</text>
</comment>
<evidence type="ECO:0000256" key="3">
    <source>
        <dbReference type="SAM" id="Phobius"/>
    </source>
</evidence>
<dbReference type="InterPro" id="IPR001314">
    <property type="entry name" value="Peptidase_S1A"/>
</dbReference>
<dbReference type="SMART" id="SM00020">
    <property type="entry name" value="Tryp_SPc"/>
    <property type="match status" value="1"/>
</dbReference>
<dbReference type="EMBL" id="VFQX01000016">
    <property type="protein sequence ID" value="KAF0981038.1"/>
    <property type="molecule type" value="Genomic_DNA"/>
</dbReference>
<name>A0A6A5C5C5_NAEFO</name>
<keyword evidence="4" id="KW-0732">Signal</keyword>
<sequence length="335" mass="35903">MTKLKVVALFSMTLLCFLLTAVTCQPLRLRFNSNSKRNLHIAGGTLASENEFPFLVSFQMVDATATSTTHFCGGSIIAPNVILSAAHCFFDGNGNPLSPSTVQVVAGRSNNYCQDLSKCNYGIAQSIQIHPNYNKQTLMHDIAIIILDRNLQIDGTTTRLAYIESGSVPTTKNLAVTVAGWGYIDSTNTVQTNLRKVNVPVVTDATCGQGATSPNQICAGDGAGHDSCSGDSGGPLFRSLSSTKDFVVIGVVSFGPAGCGAGYESNRGVYTNTTHYLDTFIKQYASSVQTNAYSGDSTLNGERSSMASRVGIVYGGWYCCLLVVMMMTIMYGYRW</sequence>
<dbReference type="InterPro" id="IPR018114">
    <property type="entry name" value="TRYPSIN_HIS"/>
</dbReference>
<dbReference type="OMA" id="PVCMPDP"/>
<keyword evidence="3" id="KW-1133">Transmembrane helix</keyword>
<reference evidence="6 7" key="1">
    <citation type="journal article" date="2019" name="Sci. Rep.">
        <title>Nanopore sequencing improves the draft genome of the human pathogenic amoeba Naegleria fowleri.</title>
        <authorList>
            <person name="Liechti N."/>
            <person name="Schurch N."/>
            <person name="Bruggmann R."/>
            <person name="Wittwer M."/>
        </authorList>
    </citation>
    <scope>NUCLEOTIDE SEQUENCE [LARGE SCALE GENOMIC DNA]</scope>
    <source>
        <strain evidence="6 7">ATCC 30894</strain>
    </source>
</reference>
<accession>A0A6A5C5C5</accession>
<dbReference type="InterPro" id="IPR043504">
    <property type="entry name" value="Peptidase_S1_PA_chymotrypsin"/>
</dbReference>